<comment type="caution">
    <text evidence="3">The sequence shown here is derived from an EMBL/GenBank/DDBJ whole genome shotgun (WGS) entry which is preliminary data.</text>
</comment>
<dbReference type="InterPro" id="IPR050132">
    <property type="entry name" value="Gln/Glu-tRNA_Ligase"/>
</dbReference>
<dbReference type="FunFam" id="2.40.240.10:FF:000011">
    <property type="entry name" value="Glutamine--tRNA ligase cytoplasmic"/>
    <property type="match status" value="1"/>
</dbReference>
<dbReference type="InterPro" id="IPR011035">
    <property type="entry name" value="Ribosomal_bL25/Gln-tRNA_synth"/>
</dbReference>
<dbReference type="SUPFAM" id="SSF50715">
    <property type="entry name" value="Ribosomal protein L25-like"/>
    <property type="match status" value="1"/>
</dbReference>
<organism evidence="3 4">
    <name type="scientific">Tripterygium wilfordii</name>
    <name type="common">Thunder God vine</name>
    <dbReference type="NCBI Taxonomy" id="458696"/>
    <lineage>
        <taxon>Eukaryota</taxon>
        <taxon>Viridiplantae</taxon>
        <taxon>Streptophyta</taxon>
        <taxon>Embryophyta</taxon>
        <taxon>Tracheophyta</taxon>
        <taxon>Spermatophyta</taxon>
        <taxon>Magnoliopsida</taxon>
        <taxon>eudicotyledons</taxon>
        <taxon>Gunneridae</taxon>
        <taxon>Pentapetalae</taxon>
        <taxon>rosids</taxon>
        <taxon>fabids</taxon>
        <taxon>Celastrales</taxon>
        <taxon>Celastraceae</taxon>
        <taxon>Tripterygium</taxon>
    </lineage>
</organism>
<accession>A0A7J7DG69</accession>
<proteinExistence type="predicted"/>
<dbReference type="PANTHER" id="PTHR43097:SF4">
    <property type="entry name" value="GLUTAMINE--TRNA LIGASE"/>
    <property type="match status" value="1"/>
</dbReference>
<dbReference type="GO" id="GO:0005829">
    <property type="term" value="C:cytosol"/>
    <property type="evidence" value="ECO:0007669"/>
    <property type="project" value="TreeGrafter"/>
</dbReference>
<dbReference type="Pfam" id="PF20974">
    <property type="entry name" value="tRNA-synt_1c_C2"/>
    <property type="match status" value="1"/>
</dbReference>
<dbReference type="PANTHER" id="PTHR43097">
    <property type="entry name" value="GLUTAMINE-TRNA LIGASE"/>
    <property type="match status" value="1"/>
</dbReference>
<dbReference type="InterPro" id="IPR020056">
    <property type="entry name" value="Rbsml_bL25/Gln-tRNA_synth_N"/>
</dbReference>
<evidence type="ECO:0000259" key="2">
    <source>
        <dbReference type="Pfam" id="PF20974"/>
    </source>
</evidence>
<keyword evidence="3" id="KW-0436">Ligase</keyword>
<evidence type="ECO:0000256" key="1">
    <source>
        <dbReference type="ARBA" id="ARBA00022917"/>
    </source>
</evidence>
<protein>
    <submittedName>
        <fullName evidence="3">Glutamine-tRNA ligase / glutaminyl-tRNA synthetas putative isoform 1</fullName>
    </submittedName>
</protein>
<dbReference type="Gene3D" id="2.40.240.10">
    <property type="entry name" value="Ribosomal Protein L25, Chain P"/>
    <property type="match status" value="1"/>
</dbReference>
<feature type="domain" description="tRNA synthetases class I (E and Q) anti-codon binding" evidence="2">
    <location>
        <begin position="12"/>
        <end position="89"/>
    </location>
</feature>
<gene>
    <name evidence="3" type="ORF">HS088_TW07G00837</name>
</gene>
<dbReference type="GO" id="GO:0004819">
    <property type="term" value="F:glutamine-tRNA ligase activity"/>
    <property type="evidence" value="ECO:0007669"/>
    <property type="project" value="TreeGrafter"/>
</dbReference>
<sequence>MRIRLETICTGVLHWVAEPSPGSDPLKVEVRLFEKLFNSENPAELDDWLADLNPASKVIVPDAYALPSLKSAAVGDSYQFERLGYFVVDKDSTSEKLVFNRTVTLRDSYGKGGR</sequence>
<name>A0A7J7DG69_TRIWF</name>
<evidence type="ECO:0000313" key="4">
    <source>
        <dbReference type="Proteomes" id="UP000593562"/>
    </source>
</evidence>
<dbReference type="Proteomes" id="UP000593562">
    <property type="component" value="Unassembled WGS sequence"/>
</dbReference>
<dbReference type="EMBL" id="JAAARO010000007">
    <property type="protein sequence ID" value="KAF5745254.1"/>
    <property type="molecule type" value="Genomic_DNA"/>
</dbReference>
<keyword evidence="4" id="KW-1185">Reference proteome</keyword>
<dbReference type="InParanoid" id="A0A7J7DG69"/>
<reference evidence="3 4" key="1">
    <citation type="journal article" date="2020" name="Nat. Commun.">
        <title>Genome of Tripterygium wilfordii and identification of cytochrome P450 involved in triptolide biosynthesis.</title>
        <authorList>
            <person name="Tu L."/>
            <person name="Su P."/>
            <person name="Zhang Z."/>
            <person name="Gao L."/>
            <person name="Wang J."/>
            <person name="Hu T."/>
            <person name="Zhou J."/>
            <person name="Zhang Y."/>
            <person name="Zhao Y."/>
            <person name="Liu Y."/>
            <person name="Song Y."/>
            <person name="Tong Y."/>
            <person name="Lu Y."/>
            <person name="Yang J."/>
            <person name="Xu C."/>
            <person name="Jia M."/>
            <person name="Peters R.J."/>
            <person name="Huang L."/>
            <person name="Gao W."/>
        </authorList>
    </citation>
    <scope>NUCLEOTIDE SEQUENCE [LARGE SCALE GENOMIC DNA]</scope>
    <source>
        <strain evidence="4">cv. XIE 37</strain>
        <tissue evidence="3">Leaf</tissue>
    </source>
</reference>
<dbReference type="AlphaFoldDB" id="A0A7J7DG69"/>
<evidence type="ECO:0000313" key="3">
    <source>
        <dbReference type="EMBL" id="KAF5745254.1"/>
    </source>
</evidence>
<keyword evidence="1" id="KW-0648">Protein biosynthesis</keyword>
<dbReference type="InterPro" id="IPR049437">
    <property type="entry name" value="tRNA-synt_1c_C2"/>
</dbReference>
<dbReference type="GO" id="GO:0006425">
    <property type="term" value="P:glutaminyl-tRNA aminoacylation"/>
    <property type="evidence" value="ECO:0007669"/>
    <property type="project" value="TreeGrafter"/>
</dbReference>